<dbReference type="EMBL" id="QGKV02000299">
    <property type="protein sequence ID" value="KAF3593545.1"/>
    <property type="molecule type" value="Genomic_DNA"/>
</dbReference>
<evidence type="ECO:0000313" key="3">
    <source>
        <dbReference type="Proteomes" id="UP000266723"/>
    </source>
</evidence>
<gene>
    <name evidence="2" type="ORF">DY000_02020861</name>
</gene>
<organism evidence="2 3">
    <name type="scientific">Brassica cretica</name>
    <name type="common">Mustard</name>
    <dbReference type="NCBI Taxonomy" id="69181"/>
    <lineage>
        <taxon>Eukaryota</taxon>
        <taxon>Viridiplantae</taxon>
        <taxon>Streptophyta</taxon>
        <taxon>Embryophyta</taxon>
        <taxon>Tracheophyta</taxon>
        <taxon>Spermatophyta</taxon>
        <taxon>Magnoliopsida</taxon>
        <taxon>eudicotyledons</taxon>
        <taxon>Gunneridae</taxon>
        <taxon>Pentapetalae</taxon>
        <taxon>rosids</taxon>
        <taxon>malvids</taxon>
        <taxon>Brassicales</taxon>
        <taxon>Brassicaceae</taxon>
        <taxon>Brassiceae</taxon>
        <taxon>Brassica</taxon>
    </lineage>
</organism>
<feature type="signal peptide" evidence="1">
    <location>
        <begin position="1"/>
        <end position="17"/>
    </location>
</feature>
<accession>A0ABQ7EB10</accession>
<reference evidence="2 3" key="1">
    <citation type="journal article" date="2020" name="BMC Genomics">
        <title>Intraspecific diversification of the crop wild relative Brassica cretica Lam. using demographic model selection.</title>
        <authorList>
            <person name="Kioukis A."/>
            <person name="Michalopoulou V.A."/>
            <person name="Briers L."/>
            <person name="Pirintsos S."/>
            <person name="Studholme D.J."/>
            <person name="Pavlidis P."/>
            <person name="Sarris P.F."/>
        </authorList>
    </citation>
    <scope>NUCLEOTIDE SEQUENCE [LARGE SCALE GENOMIC DNA]</scope>
    <source>
        <strain evidence="3">cv. PFS-1207/04</strain>
    </source>
</reference>
<evidence type="ECO:0000256" key="1">
    <source>
        <dbReference type="SAM" id="SignalP"/>
    </source>
</evidence>
<evidence type="ECO:0000313" key="2">
    <source>
        <dbReference type="EMBL" id="KAF3593545.1"/>
    </source>
</evidence>
<dbReference type="Proteomes" id="UP000266723">
    <property type="component" value="Unassembled WGS sequence"/>
</dbReference>
<protein>
    <submittedName>
        <fullName evidence="2">Uncharacterized protein</fullName>
    </submittedName>
</protein>
<feature type="chain" id="PRO_5047442153" evidence="1">
    <location>
        <begin position="18"/>
        <end position="71"/>
    </location>
</feature>
<comment type="caution">
    <text evidence="2">The sequence shown here is derived from an EMBL/GenBank/DDBJ whole genome shotgun (WGS) entry which is preliminary data.</text>
</comment>
<sequence length="71" mass="7904">MAILSLFVALLDGTATALSVGLDDEGKPQPFYRWLLSSLEDGEKRRETARNGDIFLYLWLSETIYTGDCCG</sequence>
<keyword evidence="1" id="KW-0732">Signal</keyword>
<keyword evidence="3" id="KW-1185">Reference proteome</keyword>
<name>A0ABQ7EB10_BRACR</name>
<proteinExistence type="predicted"/>